<evidence type="ECO:0000259" key="6">
    <source>
        <dbReference type="Pfam" id="PF07282"/>
    </source>
</evidence>
<comment type="similarity">
    <text evidence="1">In the C-terminal section; belongs to the transposase 35 family.</text>
</comment>
<feature type="domain" description="Cas12f1-like TNB" evidence="6">
    <location>
        <begin position="266"/>
        <end position="335"/>
    </location>
</feature>
<dbReference type="InterPro" id="IPR010095">
    <property type="entry name" value="Cas12f1-like_TNB"/>
</dbReference>
<keyword evidence="2" id="KW-0815">Transposition</keyword>
<dbReference type="Proteomes" id="UP001235840">
    <property type="component" value="Unassembled WGS sequence"/>
</dbReference>
<name>A0ABT9W1I1_9BACI</name>
<evidence type="ECO:0000256" key="4">
    <source>
        <dbReference type="ARBA" id="ARBA00023172"/>
    </source>
</evidence>
<evidence type="ECO:0000313" key="8">
    <source>
        <dbReference type="Proteomes" id="UP001235840"/>
    </source>
</evidence>
<evidence type="ECO:0000256" key="3">
    <source>
        <dbReference type="ARBA" id="ARBA00023125"/>
    </source>
</evidence>
<gene>
    <name evidence="7" type="ORF">J2S11_002887</name>
</gene>
<dbReference type="Pfam" id="PF07282">
    <property type="entry name" value="Cas12f1-like_TNB"/>
    <property type="match status" value="1"/>
</dbReference>
<keyword evidence="8" id="KW-1185">Reference proteome</keyword>
<proteinExistence type="inferred from homology"/>
<dbReference type="NCBIfam" id="NF040570">
    <property type="entry name" value="guided_TnpB"/>
    <property type="match status" value="1"/>
</dbReference>
<organism evidence="7 8">
    <name type="scientific">Caldalkalibacillus horti</name>
    <dbReference type="NCBI Taxonomy" id="77523"/>
    <lineage>
        <taxon>Bacteria</taxon>
        <taxon>Bacillati</taxon>
        <taxon>Bacillota</taxon>
        <taxon>Bacilli</taxon>
        <taxon>Bacillales</taxon>
        <taxon>Bacillaceae</taxon>
        <taxon>Caldalkalibacillus</taxon>
    </lineage>
</organism>
<evidence type="ECO:0000259" key="5">
    <source>
        <dbReference type="Pfam" id="PF01385"/>
    </source>
</evidence>
<dbReference type="EMBL" id="JAUSTY010000012">
    <property type="protein sequence ID" value="MDQ0166970.1"/>
    <property type="molecule type" value="Genomic_DNA"/>
</dbReference>
<protein>
    <submittedName>
        <fullName evidence="7">IS605 OrfB family transposase</fullName>
    </submittedName>
</protein>
<keyword evidence="4" id="KW-0233">DNA recombination</keyword>
<dbReference type="NCBIfam" id="TIGR01766">
    <property type="entry name" value="IS200/IS605 family accessory protein TnpB-like domain"/>
    <property type="match status" value="1"/>
</dbReference>
<evidence type="ECO:0000256" key="1">
    <source>
        <dbReference type="ARBA" id="ARBA00008761"/>
    </source>
</evidence>
<dbReference type="Pfam" id="PF01385">
    <property type="entry name" value="OrfB_IS605"/>
    <property type="match status" value="1"/>
</dbReference>
<reference evidence="7 8" key="1">
    <citation type="submission" date="2023-07" db="EMBL/GenBank/DDBJ databases">
        <title>Genomic Encyclopedia of Type Strains, Phase IV (KMG-IV): sequencing the most valuable type-strain genomes for metagenomic binning, comparative biology and taxonomic classification.</title>
        <authorList>
            <person name="Goeker M."/>
        </authorList>
    </citation>
    <scope>NUCLEOTIDE SEQUENCE [LARGE SCALE GENOMIC DNA]</scope>
    <source>
        <strain evidence="7 8">DSM 12751</strain>
    </source>
</reference>
<keyword evidence="3" id="KW-0238">DNA-binding</keyword>
<comment type="caution">
    <text evidence="7">The sequence shown here is derived from an EMBL/GenBank/DDBJ whole genome shotgun (WGS) entry which is preliminary data.</text>
</comment>
<sequence length="388" mass="45301">MEKELKSNWHNAYLHSHTYQQCLKMVEQNWKSYFKAQQDYITYPSKYKGKPAPPKYKHIQKRKNEIIFTNLAIRQREKQLHLSLSKMMQKQFEVNSLEVEIPKAFPLPHHATIQQIRIQFCLRKKHWVFLIIYKVDEAKPKTSLHVMAIDLGLDNLAAITFSHHTDNYVICGKSLKAVNGYVNKEIARCQSIRMKQVAHQAFKPTKQIQHLRIKRDHYITNTLHQASQYIVKLAEQYDVGTIVIGDMKGVKQTNQAKTFVQVPIQRLAKMIKYKANMRGIKTVYQQERFTSGVSALDLEPINRHTYNPKRRLKRGLFRSNTGTLMNADINGSLNIMRLYLKEKGTPKLIKKEEHQLRTARPGRTLMPAHPWASRDNGCVSHPQRIRVA</sequence>
<accession>A0ABT9W1I1</accession>
<feature type="domain" description="Probable transposase IS891/IS1136/IS1341" evidence="5">
    <location>
        <begin position="133"/>
        <end position="250"/>
    </location>
</feature>
<evidence type="ECO:0000256" key="2">
    <source>
        <dbReference type="ARBA" id="ARBA00022578"/>
    </source>
</evidence>
<dbReference type="InterPro" id="IPR001959">
    <property type="entry name" value="Transposase"/>
</dbReference>
<evidence type="ECO:0000313" key="7">
    <source>
        <dbReference type="EMBL" id="MDQ0166970.1"/>
    </source>
</evidence>